<proteinExistence type="predicted"/>
<accession>A0A6A3J3R0</accession>
<dbReference type="EMBL" id="QXFU01002140">
    <property type="protein sequence ID" value="KAE8989876.1"/>
    <property type="molecule type" value="Genomic_DNA"/>
</dbReference>
<evidence type="ECO:0000313" key="2">
    <source>
        <dbReference type="Proteomes" id="UP000435112"/>
    </source>
</evidence>
<dbReference type="AlphaFoldDB" id="A0A6A3J3R0"/>
<comment type="caution">
    <text evidence="1">The sequence shown here is derived from an EMBL/GenBank/DDBJ whole genome shotgun (WGS) entry which is preliminary data.</text>
</comment>
<name>A0A6A3J3R0_9STRA</name>
<sequence length="51" mass="5569">MSRLKNGRIPVRKATWLSAVWSSTPSSAIGANARITFSERWSCSKTAKTAT</sequence>
<dbReference type="Proteomes" id="UP000435112">
    <property type="component" value="Unassembled WGS sequence"/>
</dbReference>
<reference evidence="1 2" key="1">
    <citation type="submission" date="2018-09" db="EMBL/GenBank/DDBJ databases">
        <title>Genomic investigation of the strawberry pathogen Phytophthora fragariae indicates pathogenicity is determined by transcriptional variation in three key races.</title>
        <authorList>
            <person name="Adams T.M."/>
            <person name="Armitage A.D."/>
            <person name="Sobczyk M.K."/>
            <person name="Bates H.J."/>
            <person name="Dunwell J.M."/>
            <person name="Nellist C.F."/>
            <person name="Harrison R.J."/>
        </authorList>
    </citation>
    <scope>NUCLEOTIDE SEQUENCE [LARGE SCALE GENOMIC DNA]</scope>
    <source>
        <strain evidence="1 2">SCRP324</strain>
    </source>
</reference>
<organism evidence="1 2">
    <name type="scientific">Phytophthora rubi</name>
    <dbReference type="NCBI Taxonomy" id="129364"/>
    <lineage>
        <taxon>Eukaryota</taxon>
        <taxon>Sar</taxon>
        <taxon>Stramenopiles</taxon>
        <taxon>Oomycota</taxon>
        <taxon>Peronosporomycetes</taxon>
        <taxon>Peronosporales</taxon>
        <taxon>Peronosporaceae</taxon>
        <taxon>Phytophthora</taxon>
    </lineage>
</organism>
<protein>
    <submittedName>
        <fullName evidence="1">Uncharacterized protein</fullName>
    </submittedName>
</protein>
<evidence type="ECO:0000313" key="1">
    <source>
        <dbReference type="EMBL" id="KAE8989876.1"/>
    </source>
</evidence>
<gene>
    <name evidence="1" type="ORF">PR002_g21320</name>
</gene>